<gene>
    <name evidence="1" type="ORF">OEA41_007487</name>
</gene>
<evidence type="ECO:0000313" key="2">
    <source>
        <dbReference type="Proteomes" id="UP001276659"/>
    </source>
</evidence>
<keyword evidence="2" id="KW-1185">Reference proteome</keyword>
<sequence>MDAREKMSSKPAIRLEKSSVHWKYKLDDETVAQFDASNEIKTRWSYDGRDEEDGLESYKMAVQLSGLTAQTGTPIKMKES</sequence>
<dbReference type="Proteomes" id="UP001276659">
    <property type="component" value="Unassembled WGS sequence"/>
</dbReference>
<protein>
    <submittedName>
        <fullName evidence="1">Uncharacterized protein</fullName>
    </submittedName>
</protein>
<dbReference type="AlphaFoldDB" id="A0AAD9ZFK6"/>
<reference evidence="1" key="1">
    <citation type="submission" date="2022-11" db="EMBL/GenBank/DDBJ databases">
        <title>Chromosomal genome sequence assembly and mating type (MAT) locus characterization of the leprose asexual lichenized fungus Lepraria neglecta (Nyl.) Erichsen.</title>
        <authorList>
            <person name="Allen J.L."/>
            <person name="Pfeffer B."/>
        </authorList>
    </citation>
    <scope>NUCLEOTIDE SEQUENCE</scope>
    <source>
        <strain evidence="1">Allen 5258</strain>
    </source>
</reference>
<name>A0AAD9ZFK6_9LECA</name>
<proteinExistence type="predicted"/>
<comment type="caution">
    <text evidence="1">The sequence shown here is derived from an EMBL/GenBank/DDBJ whole genome shotgun (WGS) entry which is preliminary data.</text>
</comment>
<organism evidence="1 2">
    <name type="scientific">Lepraria neglecta</name>
    <dbReference type="NCBI Taxonomy" id="209136"/>
    <lineage>
        <taxon>Eukaryota</taxon>
        <taxon>Fungi</taxon>
        <taxon>Dikarya</taxon>
        <taxon>Ascomycota</taxon>
        <taxon>Pezizomycotina</taxon>
        <taxon>Lecanoromycetes</taxon>
        <taxon>OSLEUM clade</taxon>
        <taxon>Lecanoromycetidae</taxon>
        <taxon>Lecanorales</taxon>
        <taxon>Lecanorineae</taxon>
        <taxon>Stereocaulaceae</taxon>
        <taxon>Lepraria</taxon>
    </lineage>
</organism>
<evidence type="ECO:0000313" key="1">
    <source>
        <dbReference type="EMBL" id="KAK3176164.1"/>
    </source>
</evidence>
<accession>A0AAD9ZFK6</accession>
<dbReference type="EMBL" id="JASNWA010000004">
    <property type="protein sequence ID" value="KAK3176164.1"/>
    <property type="molecule type" value="Genomic_DNA"/>
</dbReference>